<dbReference type="Proteomes" id="UP000192813">
    <property type="component" value="Unassembled WGS sequence"/>
</dbReference>
<dbReference type="EMBL" id="NBTM02000001">
    <property type="protein sequence ID" value="PNL92097.1"/>
    <property type="molecule type" value="Genomic_DNA"/>
</dbReference>
<reference evidence="3" key="1">
    <citation type="submission" date="2017-12" db="EMBL/GenBank/DDBJ databases">
        <title>FDA dAtabase for Regulatory Grade micrObial Sequences (FDA-ARGOS): Supporting development and validation of Infectious Disease Dx tests.</title>
        <authorList>
            <person name="Hoffmann M."/>
            <person name="Allard M."/>
            <person name="Evans P."/>
            <person name="Brown E."/>
            <person name="Tallon L."/>
            <person name="Sadzewicz L."/>
            <person name="Sengamalay N."/>
            <person name="Ott S."/>
            <person name="Godinez A."/>
            <person name="Nagaraj S."/>
            <person name="Vavikolanu K."/>
            <person name="Aluvathingal J."/>
            <person name="Nadendla S."/>
            <person name="Sichtig H."/>
        </authorList>
    </citation>
    <scope>NUCLEOTIDE SEQUENCE [LARGE SCALE GENOMIC DNA]</scope>
    <source>
        <strain evidence="3">FDAARGOS_249</strain>
    </source>
</reference>
<dbReference type="CDD" id="cd08563">
    <property type="entry name" value="GDPD_TtGDE_like"/>
    <property type="match status" value="1"/>
</dbReference>
<dbReference type="PANTHER" id="PTHR46211:SF1">
    <property type="entry name" value="GLYCEROPHOSPHODIESTER PHOSPHODIESTERASE, CYTOPLASMIC"/>
    <property type="match status" value="1"/>
</dbReference>
<comment type="caution">
    <text evidence="2">The sequence shown here is derived from an EMBL/GenBank/DDBJ whole genome shotgun (WGS) entry which is preliminary data.</text>
</comment>
<evidence type="ECO:0000259" key="1">
    <source>
        <dbReference type="PROSITE" id="PS51704"/>
    </source>
</evidence>
<accession>A0A2J9PP55</accession>
<feature type="domain" description="GP-PDE" evidence="1">
    <location>
        <begin position="2"/>
        <end position="241"/>
    </location>
</feature>
<dbReference type="RefSeq" id="WP_083069623.1">
    <property type="nucleotide sequence ID" value="NZ_JALXKY010000002.1"/>
</dbReference>
<dbReference type="PROSITE" id="PS51704">
    <property type="entry name" value="GP_PDE"/>
    <property type="match status" value="1"/>
</dbReference>
<dbReference type="AlphaFoldDB" id="A0A2J9PP55"/>
<dbReference type="Pfam" id="PF03009">
    <property type="entry name" value="GDPD"/>
    <property type="match status" value="1"/>
</dbReference>
<evidence type="ECO:0000313" key="3">
    <source>
        <dbReference type="Proteomes" id="UP000192813"/>
    </source>
</evidence>
<dbReference type="InterPro" id="IPR030395">
    <property type="entry name" value="GP_PDE_dom"/>
</dbReference>
<name>A0A2J9PP55_9LACT</name>
<dbReference type="InterPro" id="IPR017946">
    <property type="entry name" value="PLC-like_Pdiesterase_TIM-brl"/>
</dbReference>
<gene>
    <name evidence="2" type="ORF">A6J77_007585</name>
</gene>
<protein>
    <submittedName>
        <fullName evidence="2">Glycerophosphodiester phosphodiesterase</fullName>
    </submittedName>
</protein>
<evidence type="ECO:0000313" key="2">
    <source>
        <dbReference type="EMBL" id="PNL92097.1"/>
    </source>
</evidence>
<dbReference type="GO" id="GO:0006629">
    <property type="term" value="P:lipid metabolic process"/>
    <property type="evidence" value="ECO:0007669"/>
    <property type="project" value="InterPro"/>
</dbReference>
<proteinExistence type="predicted"/>
<organism evidence="2 3">
    <name type="scientific">Aerococcus viridans</name>
    <dbReference type="NCBI Taxonomy" id="1377"/>
    <lineage>
        <taxon>Bacteria</taxon>
        <taxon>Bacillati</taxon>
        <taxon>Bacillota</taxon>
        <taxon>Bacilli</taxon>
        <taxon>Lactobacillales</taxon>
        <taxon>Aerococcaceae</taxon>
        <taxon>Aerococcus</taxon>
    </lineage>
</organism>
<sequence>MTGIIAHRGFSKLFPENTMLAFKEAAKFDITGIELDVQLTSDEQVVICHDETIDRTSNGTGFIKDMTLAELKTFYFYGKFQGRVEENEDIQIPTLEEFFKWFQALDIMVNIELKTNIFRYDGLVEKVNDLIQQYDLIDRVVLSSFQHHTMNDAKKVNPALKTGLLTMSGILNPGDYTASQGHEFYHPFFMTLESEDFDSLAANNIGINTYTVNRAEDMEKLITAKVTNIITDDVVLGLETLNALK</sequence>
<dbReference type="SUPFAM" id="SSF51695">
    <property type="entry name" value="PLC-like phosphodiesterases"/>
    <property type="match status" value="1"/>
</dbReference>
<dbReference type="PANTHER" id="PTHR46211">
    <property type="entry name" value="GLYCEROPHOSPHORYL DIESTER PHOSPHODIESTERASE"/>
    <property type="match status" value="1"/>
</dbReference>
<dbReference type="GO" id="GO:0008081">
    <property type="term" value="F:phosphoric diester hydrolase activity"/>
    <property type="evidence" value="ECO:0007669"/>
    <property type="project" value="InterPro"/>
</dbReference>
<dbReference type="Gene3D" id="3.20.20.190">
    <property type="entry name" value="Phosphatidylinositol (PI) phosphodiesterase"/>
    <property type="match status" value="1"/>
</dbReference>